<feature type="transmembrane region" description="Helical" evidence="1">
    <location>
        <begin position="157"/>
        <end position="177"/>
    </location>
</feature>
<gene>
    <name evidence="3" type="ORF">L544_3768</name>
</gene>
<feature type="transmembrane region" description="Helical" evidence="1">
    <location>
        <begin position="189"/>
        <end position="215"/>
    </location>
</feature>
<comment type="caution">
    <text evidence="3">The sequence shown here is derived from an EMBL/GenBank/DDBJ whole genome shotgun (WGS) entry which is preliminary data.</text>
</comment>
<feature type="transmembrane region" description="Helical" evidence="1">
    <location>
        <begin position="90"/>
        <end position="112"/>
    </location>
</feature>
<evidence type="ECO:0000256" key="1">
    <source>
        <dbReference type="PROSITE-ProRule" id="PRU00244"/>
    </source>
</evidence>
<dbReference type="Pfam" id="PF03707">
    <property type="entry name" value="MHYT"/>
    <property type="match status" value="2"/>
</dbReference>
<keyword evidence="1" id="KW-0472">Membrane</keyword>
<feature type="domain" description="MHYT" evidence="2">
    <location>
        <begin position="19"/>
        <end position="210"/>
    </location>
</feature>
<name>A0ABR4R0T1_9BORD</name>
<dbReference type="EMBL" id="JHEM01000017">
    <property type="protein sequence ID" value="KCB23902.1"/>
    <property type="molecule type" value="Genomic_DNA"/>
</dbReference>
<evidence type="ECO:0000313" key="4">
    <source>
        <dbReference type="Proteomes" id="UP000025748"/>
    </source>
</evidence>
<keyword evidence="1" id="KW-0812">Transmembrane</keyword>
<feature type="transmembrane region" description="Helical" evidence="1">
    <location>
        <begin position="20"/>
        <end position="43"/>
    </location>
</feature>
<feature type="transmembrane region" description="Helical" evidence="1">
    <location>
        <begin position="55"/>
        <end position="78"/>
    </location>
</feature>
<dbReference type="PANTHER" id="PTHR35152:SF1">
    <property type="entry name" value="DOMAIN SIGNALLING PROTEIN, PUTATIVE (AFU_ORTHOLOGUE AFUA_5G11310)-RELATED"/>
    <property type="match status" value="1"/>
</dbReference>
<protein>
    <submittedName>
        <fullName evidence="3">Signaling domain protein</fullName>
    </submittedName>
</protein>
<keyword evidence="1" id="KW-1133">Transmembrane helix</keyword>
<dbReference type="Proteomes" id="UP000025748">
    <property type="component" value="Unassembled WGS sequence"/>
</dbReference>
<sequence length="277" mass="29221">MRIDRGVEMSPGDVVPLSFQMALVTLSFVIAFLGAYVALSAAARIRLSVQFGDSWRGFVVVGAVAMGGIGIWSMHFIGMQAQYLPFDVTYSLGLTILSALVAIGFSAAAFLYVGGKPFSLMRCLVAGVTVGLAVAAMHYIGMSAIHMPAVFRWNRSLVALSVLIAILAATVAIWLAFNVQREWQRVAAAGVMAVAICGMHYTGAAAGVVVCRAALDPAEAGLVGGASLPYVAFAGAVAILIAMRWQMHRSYKDYQLRMAARVDDLLGSNSRPAGPTA</sequence>
<keyword evidence="4" id="KW-1185">Reference proteome</keyword>
<dbReference type="PROSITE" id="PS50924">
    <property type="entry name" value="MHYT"/>
    <property type="match status" value="1"/>
</dbReference>
<evidence type="ECO:0000313" key="3">
    <source>
        <dbReference type="EMBL" id="KCB23902.1"/>
    </source>
</evidence>
<feature type="transmembrane region" description="Helical" evidence="1">
    <location>
        <begin position="124"/>
        <end position="145"/>
    </location>
</feature>
<dbReference type="InterPro" id="IPR005330">
    <property type="entry name" value="MHYT_dom"/>
</dbReference>
<proteinExistence type="predicted"/>
<evidence type="ECO:0000259" key="2">
    <source>
        <dbReference type="PROSITE" id="PS50924"/>
    </source>
</evidence>
<feature type="transmembrane region" description="Helical" evidence="1">
    <location>
        <begin position="221"/>
        <end position="242"/>
    </location>
</feature>
<accession>A0ABR4R0T1</accession>
<reference evidence="3 4" key="1">
    <citation type="submission" date="2014-03" db="EMBL/GenBank/DDBJ databases">
        <title>Genome sequence of Bordetella hinzii.</title>
        <authorList>
            <person name="Register K."/>
            <person name="Harvill E."/>
            <person name="Goodfield L.L."/>
            <person name="Ivanov Y.V."/>
            <person name="Meyer J.A."/>
            <person name="Muse S.J."/>
            <person name="Jacobs N."/>
            <person name="Bendor L."/>
            <person name="Smallridge W.E."/>
            <person name="Brinkac L.M."/>
            <person name="Sanka R."/>
            <person name="Kim M."/>
            <person name="Losada L."/>
        </authorList>
    </citation>
    <scope>NUCLEOTIDE SEQUENCE [LARGE SCALE GENOMIC DNA]</scope>
    <source>
        <strain evidence="3 4">OH87 BAL007II</strain>
    </source>
</reference>
<organism evidence="3 4">
    <name type="scientific">Bordetella hinzii OH87 BAL007II</name>
    <dbReference type="NCBI Taxonomy" id="1331262"/>
    <lineage>
        <taxon>Bacteria</taxon>
        <taxon>Pseudomonadati</taxon>
        <taxon>Pseudomonadota</taxon>
        <taxon>Betaproteobacteria</taxon>
        <taxon>Burkholderiales</taxon>
        <taxon>Alcaligenaceae</taxon>
        <taxon>Bordetella</taxon>
    </lineage>
</organism>
<dbReference type="PANTHER" id="PTHR35152">
    <property type="entry name" value="DOMAIN SIGNALLING PROTEIN, PUTATIVE (AFU_ORTHOLOGUE AFUA_5G11310)-RELATED"/>
    <property type="match status" value="1"/>
</dbReference>